<dbReference type="InterPro" id="IPR043130">
    <property type="entry name" value="CDP-OH_PTrfase_TM_dom"/>
</dbReference>
<dbReference type="PANTHER" id="PTHR14269:SF62">
    <property type="entry name" value="CDP-DIACYLGLYCEROL--GLYCEROL-3-PHOSPHATE 3-PHOSPHATIDYLTRANSFERASE 1, CHLOROPLASTIC"/>
    <property type="match status" value="1"/>
</dbReference>
<keyword evidence="9" id="KW-0594">Phospholipid biosynthesis</keyword>
<dbReference type="Gene3D" id="1.20.120.1760">
    <property type="match status" value="1"/>
</dbReference>
<gene>
    <name evidence="12" type="ORF">MNBD_ACTINO02-1392</name>
</gene>
<evidence type="ECO:0000256" key="2">
    <source>
        <dbReference type="ARBA" id="ARBA00010441"/>
    </source>
</evidence>
<keyword evidence="7" id="KW-0443">Lipid metabolism</keyword>
<protein>
    <submittedName>
        <fullName evidence="12">CDP-diacylglycerol--glycerol-3-phosphate 3-phosphatidyltransferase</fullName>
        <ecNumber evidence="12">2.7.8.5</ecNumber>
    </submittedName>
</protein>
<evidence type="ECO:0000256" key="8">
    <source>
        <dbReference type="ARBA" id="ARBA00023136"/>
    </source>
</evidence>
<evidence type="ECO:0000256" key="4">
    <source>
        <dbReference type="ARBA" id="ARBA00022679"/>
    </source>
</evidence>
<dbReference type="AlphaFoldDB" id="A0A3B0SPW6"/>
<dbReference type="EC" id="2.7.8.5" evidence="12"/>
<dbReference type="PANTHER" id="PTHR14269">
    <property type="entry name" value="CDP-DIACYLGLYCEROL--GLYCEROL-3-PHOSPHATE 3-PHOSPHATIDYLTRANSFERASE-RELATED"/>
    <property type="match status" value="1"/>
</dbReference>
<comment type="subcellular location">
    <subcellularLocation>
        <location evidence="1">Membrane</location>
        <topology evidence="1">Multi-pass membrane protein</topology>
    </subcellularLocation>
</comment>
<accession>A0A3B0SPW6</accession>
<keyword evidence="5 11" id="KW-0812">Transmembrane</keyword>
<evidence type="ECO:0000256" key="9">
    <source>
        <dbReference type="ARBA" id="ARBA00023209"/>
    </source>
</evidence>
<dbReference type="Pfam" id="PF01066">
    <property type="entry name" value="CDP-OH_P_transf"/>
    <property type="match status" value="1"/>
</dbReference>
<keyword evidence="6 11" id="KW-1133">Transmembrane helix</keyword>
<dbReference type="GO" id="GO:0008444">
    <property type="term" value="F:CDP-diacylglycerol-glycerol-3-phosphate 3-phosphatidyltransferase activity"/>
    <property type="evidence" value="ECO:0007669"/>
    <property type="project" value="UniProtKB-EC"/>
</dbReference>
<name>A0A3B0SPW6_9ZZZZ</name>
<dbReference type="PIRSF" id="PIRSF000847">
    <property type="entry name" value="Phos_ph_gly_syn"/>
    <property type="match status" value="1"/>
</dbReference>
<sequence>MRTTTIASMNVPNALATTRIILTPVVMALVLFRSSLNNAYGIAAVVFVIAALTDFADGYLARRWQITSTLGAFLDSVADKILMTGSILVLVEVDRAWSWAAFILIGREFLVMGLRGVAALNQAKLPPSFWGKLKTNFQFWAIGLALVRGTERLGAMFLDEWVMTVAVIATIASGWDYFRHSGVVLRSD</sequence>
<dbReference type="InterPro" id="IPR000462">
    <property type="entry name" value="CDP-OH_P_trans"/>
</dbReference>
<evidence type="ECO:0000256" key="10">
    <source>
        <dbReference type="ARBA" id="ARBA00023264"/>
    </source>
</evidence>
<evidence type="ECO:0000313" key="12">
    <source>
        <dbReference type="EMBL" id="VAW07845.1"/>
    </source>
</evidence>
<dbReference type="PROSITE" id="PS00379">
    <property type="entry name" value="CDP_ALCOHOL_P_TRANSF"/>
    <property type="match status" value="1"/>
</dbReference>
<evidence type="ECO:0000256" key="3">
    <source>
        <dbReference type="ARBA" id="ARBA00022516"/>
    </source>
</evidence>
<dbReference type="InterPro" id="IPR050324">
    <property type="entry name" value="CDP-alcohol_PTase-I"/>
</dbReference>
<organism evidence="12">
    <name type="scientific">hydrothermal vent metagenome</name>
    <dbReference type="NCBI Taxonomy" id="652676"/>
    <lineage>
        <taxon>unclassified sequences</taxon>
        <taxon>metagenomes</taxon>
        <taxon>ecological metagenomes</taxon>
    </lineage>
</organism>
<evidence type="ECO:0000256" key="6">
    <source>
        <dbReference type="ARBA" id="ARBA00022989"/>
    </source>
</evidence>
<dbReference type="InterPro" id="IPR048254">
    <property type="entry name" value="CDP_ALCOHOL_P_TRANSF_CS"/>
</dbReference>
<evidence type="ECO:0000256" key="5">
    <source>
        <dbReference type="ARBA" id="ARBA00022692"/>
    </source>
</evidence>
<keyword evidence="10" id="KW-1208">Phospholipid metabolism</keyword>
<evidence type="ECO:0000256" key="11">
    <source>
        <dbReference type="SAM" id="Phobius"/>
    </source>
</evidence>
<reference evidence="12" key="1">
    <citation type="submission" date="2018-06" db="EMBL/GenBank/DDBJ databases">
        <authorList>
            <person name="Zhirakovskaya E."/>
        </authorList>
    </citation>
    <scope>NUCLEOTIDE SEQUENCE</scope>
</reference>
<dbReference type="NCBIfam" id="TIGR00560">
    <property type="entry name" value="pgsA"/>
    <property type="match status" value="1"/>
</dbReference>
<proteinExistence type="inferred from homology"/>
<dbReference type="GO" id="GO:0016020">
    <property type="term" value="C:membrane"/>
    <property type="evidence" value="ECO:0007669"/>
    <property type="project" value="UniProtKB-SubCell"/>
</dbReference>
<evidence type="ECO:0000256" key="7">
    <source>
        <dbReference type="ARBA" id="ARBA00023098"/>
    </source>
</evidence>
<keyword evidence="4 12" id="KW-0808">Transferase</keyword>
<feature type="transmembrane region" description="Helical" evidence="11">
    <location>
        <begin position="38"/>
        <end position="60"/>
    </location>
</feature>
<dbReference type="GO" id="GO:0046474">
    <property type="term" value="P:glycerophospholipid biosynthetic process"/>
    <property type="evidence" value="ECO:0007669"/>
    <property type="project" value="TreeGrafter"/>
</dbReference>
<keyword evidence="8 11" id="KW-0472">Membrane</keyword>
<evidence type="ECO:0000256" key="1">
    <source>
        <dbReference type="ARBA" id="ARBA00004141"/>
    </source>
</evidence>
<dbReference type="InterPro" id="IPR004570">
    <property type="entry name" value="Phosphatidylglycerol_P_synth"/>
</dbReference>
<dbReference type="EMBL" id="UOEK01000422">
    <property type="protein sequence ID" value="VAW07845.1"/>
    <property type="molecule type" value="Genomic_DNA"/>
</dbReference>
<comment type="similarity">
    <text evidence="2">Belongs to the CDP-alcohol phosphatidyltransferase class-I family.</text>
</comment>
<keyword evidence="3" id="KW-0444">Lipid biosynthesis</keyword>
<feature type="transmembrane region" description="Helical" evidence="11">
    <location>
        <begin position="12"/>
        <end position="32"/>
    </location>
</feature>